<reference evidence="2 3" key="1">
    <citation type="submission" date="2021-04" db="EMBL/GenBank/DDBJ databases">
        <title>Genome analysis of Polyangium sp.</title>
        <authorList>
            <person name="Li Y."/>
            <person name="Wang J."/>
        </authorList>
    </citation>
    <scope>NUCLEOTIDE SEQUENCE [LARGE SCALE GENOMIC DNA]</scope>
    <source>
        <strain evidence="2 3">SDU14</strain>
    </source>
</reference>
<dbReference type="AlphaFoldDB" id="A0A9X3X936"/>
<organism evidence="2 3">
    <name type="scientific">Polyangium jinanense</name>
    <dbReference type="NCBI Taxonomy" id="2829994"/>
    <lineage>
        <taxon>Bacteria</taxon>
        <taxon>Pseudomonadati</taxon>
        <taxon>Myxococcota</taxon>
        <taxon>Polyangia</taxon>
        <taxon>Polyangiales</taxon>
        <taxon>Polyangiaceae</taxon>
        <taxon>Polyangium</taxon>
    </lineage>
</organism>
<comment type="caution">
    <text evidence="2">The sequence shown here is derived from an EMBL/GenBank/DDBJ whole genome shotgun (WGS) entry which is preliminary data.</text>
</comment>
<accession>A0A9X3X936</accession>
<sequence>MGRDDGRAGYRRRTKATLEKGAWLSIALSELACSPAPAPAPVSSVPTHAAAPAATASAPVWTSPNQGEEEILQKFAPYAVTDGSLARRVLYTWTTREQIAALEKDRVLLTRTESPEHGASYFDQMLHARAVAKDPLAEVLRTTPFARARYAWTAPWATTFGLGGESYGDRLLRVTLKQDAWIAVLMTSKKNLEVRDLAGKPVPIADAVAHPERIAAVYFAHDTPVTGYAASMAGPEERVGYREYVLCNESMIESWSIRTPEIRKELLDGAAALRALARFVFLHPPERRFTGIRWNVQVVKETFPRAEPVPTLLGMYEASLAFPFGSYEPDSNALNAVAARVDEYEEKQKGPPLTHTPTAKFPPPSERKPSRPPRIVPWYERH</sequence>
<name>A0A9X3X936_9BACT</name>
<protein>
    <submittedName>
        <fullName evidence="2">Uncharacterized protein</fullName>
    </submittedName>
</protein>
<dbReference type="RefSeq" id="WP_272459124.1">
    <property type="nucleotide sequence ID" value="NZ_JAGTJJ010000025.1"/>
</dbReference>
<gene>
    <name evidence="2" type="ORF">KEG57_31410</name>
</gene>
<evidence type="ECO:0000313" key="2">
    <source>
        <dbReference type="EMBL" id="MDC3985030.1"/>
    </source>
</evidence>
<dbReference type="EMBL" id="JAGTJJ010000025">
    <property type="protein sequence ID" value="MDC3985030.1"/>
    <property type="molecule type" value="Genomic_DNA"/>
</dbReference>
<proteinExistence type="predicted"/>
<evidence type="ECO:0000313" key="3">
    <source>
        <dbReference type="Proteomes" id="UP001151081"/>
    </source>
</evidence>
<keyword evidence="3" id="KW-1185">Reference proteome</keyword>
<evidence type="ECO:0000256" key="1">
    <source>
        <dbReference type="SAM" id="MobiDB-lite"/>
    </source>
</evidence>
<feature type="region of interest" description="Disordered" evidence="1">
    <location>
        <begin position="344"/>
        <end position="382"/>
    </location>
</feature>
<dbReference type="Proteomes" id="UP001151081">
    <property type="component" value="Unassembled WGS sequence"/>
</dbReference>